<dbReference type="InterPro" id="IPR000515">
    <property type="entry name" value="MetI-like"/>
</dbReference>
<feature type="region of interest" description="Disordered" evidence="8">
    <location>
        <begin position="1"/>
        <end position="36"/>
    </location>
</feature>
<dbReference type="PANTHER" id="PTHR43227">
    <property type="entry name" value="BLL4140 PROTEIN"/>
    <property type="match status" value="1"/>
</dbReference>
<keyword evidence="4 7" id="KW-0812">Transmembrane</keyword>
<evidence type="ECO:0000256" key="4">
    <source>
        <dbReference type="ARBA" id="ARBA00022692"/>
    </source>
</evidence>
<keyword evidence="3" id="KW-1003">Cell membrane</keyword>
<feature type="transmembrane region" description="Helical" evidence="7">
    <location>
        <begin position="46"/>
        <end position="68"/>
    </location>
</feature>
<evidence type="ECO:0000313" key="10">
    <source>
        <dbReference type="EMBL" id="GAA2498189.1"/>
    </source>
</evidence>
<sequence length="334" mass="36889">MTESTTVSPDPATSAGSGQGRSRMPSRTGRRHGTRRAGRIGQVHPLVALLWLAPALALILGVVLYPAIKLFDASRGEYSITGLRKGDAGWSNYTKVLEHPDLGTVLRNTVVWVVAVVAITIVLSLALAQFLSKSFPGRRFVRWAVIIPWAASLVITSQLFVLLYDYNYGIINHVLLSLHLIGQPIDFLGDDSWTMFSMVVVGVFVSLPFTIFVFIAGLGAIPDDVMEAATVDGASPWQRYWNITLPLMRPALMIATVLNVIYVFNSFPIIYTLNDRNPGYLHDTTITFMYKLAFKSQEKDVGMSAAAGIFNVVLILVVVGIYLKIINWREETSR</sequence>
<accession>A0ABN3MA27</accession>
<evidence type="ECO:0000256" key="3">
    <source>
        <dbReference type="ARBA" id="ARBA00022475"/>
    </source>
</evidence>
<feature type="domain" description="ABC transmembrane type-1" evidence="9">
    <location>
        <begin position="106"/>
        <end position="322"/>
    </location>
</feature>
<comment type="subcellular location">
    <subcellularLocation>
        <location evidence="1 7">Cell membrane</location>
        <topology evidence="1 7">Multi-pass membrane protein</topology>
    </subcellularLocation>
</comment>
<feature type="transmembrane region" description="Helical" evidence="7">
    <location>
        <begin position="143"/>
        <end position="164"/>
    </location>
</feature>
<protein>
    <submittedName>
        <fullName evidence="10">Sugar ABC transporter permease</fullName>
    </submittedName>
</protein>
<dbReference type="PROSITE" id="PS50928">
    <property type="entry name" value="ABC_TM1"/>
    <property type="match status" value="1"/>
</dbReference>
<dbReference type="CDD" id="cd06261">
    <property type="entry name" value="TM_PBP2"/>
    <property type="match status" value="1"/>
</dbReference>
<dbReference type="Gene3D" id="1.10.3720.10">
    <property type="entry name" value="MetI-like"/>
    <property type="match status" value="1"/>
</dbReference>
<evidence type="ECO:0000256" key="8">
    <source>
        <dbReference type="SAM" id="MobiDB-lite"/>
    </source>
</evidence>
<keyword evidence="11" id="KW-1185">Reference proteome</keyword>
<gene>
    <name evidence="10" type="ORF">GCM10009858_40640</name>
</gene>
<comment type="similarity">
    <text evidence="7">Belongs to the binding-protein-dependent transport system permease family.</text>
</comment>
<reference evidence="10 11" key="1">
    <citation type="journal article" date="2019" name="Int. J. Syst. Evol. Microbiol.">
        <title>The Global Catalogue of Microorganisms (GCM) 10K type strain sequencing project: providing services to taxonomists for standard genome sequencing and annotation.</title>
        <authorList>
            <consortium name="The Broad Institute Genomics Platform"/>
            <consortium name="The Broad Institute Genome Sequencing Center for Infectious Disease"/>
            <person name="Wu L."/>
            <person name="Ma J."/>
        </authorList>
    </citation>
    <scope>NUCLEOTIDE SEQUENCE [LARGE SCALE GENOMIC DNA]</scope>
    <source>
        <strain evidence="10 11">JCM 16259</strain>
    </source>
</reference>
<comment type="caution">
    <text evidence="10">The sequence shown here is derived from an EMBL/GenBank/DDBJ whole genome shotgun (WGS) entry which is preliminary data.</text>
</comment>
<dbReference type="RefSeq" id="WP_344256909.1">
    <property type="nucleotide sequence ID" value="NZ_BAAARE010000024.1"/>
</dbReference>
<feature type="transmembrane region" description="Helical" evidence="7">
    <location>
        <begin position="251"/>
        <end position="273"/>
    </location>
</feature>
<name>A0ABN3MA27_9MICO</name>
<keyword evidence="6 7" id="KW-0472">Membrane</keyword>
<feature type="transmembrane region" description="Helical" evidence="7">
    <location>
        <begin position="301"/>
        <end position="323"/>
    </location>
</feature>
<dbReference type="InterPro" id="IPR050809">
    <property type="entry name" value="UgpAE/MalFG_permease"/>
</dbReference>
<keyword evidence="5 7" id="KW-1133">Transmembrane helix</keyword>
<evidence type="ECO:0000256" key="7">
    <source>
        <dbReference type="RuleBase" id="RU363032"/>
    </source>
</evidence>
<dbReference type="Pfam" id="PF00528">
    <property type="entry name" value="BPD_transp_1"/>
    <property type="match status" value="1"/>
</dbReference>
<dbReference type="Proteomes" id="UP001500730">
    <property type="component" value="Unassembled WGS sequence"/>
</dbReference>
<evidence type="ECO:0000256" key="1">
    <source>
        <dbReference type="ARBA" id="ARBA00004651"/>
    </source>
</evidence>
<evidence type="ECO:0000313" key="11">
    <source>
        <dbReference type="Proteomes" id="UP001500730"/>
    </source>
</evidence>
<organism evidence="10 11">
    <name type="scientific">Terrabacter carboxydivorans</name>
    <dbReference type="NCBI Taxonomy" id="619730"/>
    <lineage>
        <taxon>Bacteria</taxon>
        <taxon>Bacillati</taxon>
        <taxon>Actinomycetota</taxon>
        <taxon>Actinomycetes</taxon>
        <taxon>Micrococcales</taxon>
        <taxon>Intrasporangiaceae</taxon>
        <taxon>Terrabacter</taxon>
    </lineage>
</organism>
<feature type="transmembrane region" description="Helical" evidence="7">
    <location>
        <begin position="110"/>
        <end position="131"/>
    </location>
</feature>
<evidence type="ECO:0000256" key="6">
    <source>
        <dbReference type="ARBA" id="ARBA00023136"/>
    </source>
</evidence>
<evidence type="ECO:0000256" key="5">
    <source>
        <dbReference type="ARBA" id="ARBA00022989"/>
    </source>
</evidence>
<dbReference type="PANTHER" id="PTHR43227:SF11">
    <property type="entry name" value="BLL4140 PROTEIN"/>
    <property type="match status" value="1"/>
</dbReference>
<proteinExistence type="inferred from homology"/>
<evidence type="ECO:0000259" key="9">
    <source>
        <dbReference type="PROSITE" id="PS50928"/>
    </source>
</evidence>
<dbReference type="InterPro" id="IPR035906">
    <property type="entry name" value="MetI-like_sf"/>
</dbReference>
<keyword evidence="2 7" id="KW-0813">Transport</keyword>
<dbReference type="SUPFAM" id="SSF161098">
    <property type="entry name" value="MetI-like"/>
    <property type="match status" value="1"/>
</dbReference>
<feature type="transmembrane region" description="Helical" evidence="7">
    <location>
        <begin position="196"/>
        <end position="221"/>
    </location>
</feature>
<evidence type="ECO:0000256" key="2">
    <source>
        <dbReference type="ARBA" id="ARBA00022448"/>
    </source>
</evidence>
<dbReference type="EMBL" id="BAAARE010000024">
    <property type="protein sequence ID" value="GAA2498189.1"/>
    <property type="molecule type" value="Genomic_DNA"/>
</dbReference>